<organism evidence="1 2">
    <name type="scientific">Neobacillus ginsengisoli</name>
    <dbReference type="NCBI Taxonomy" id="904295"/>
    <lineage>
        <taxon>Bacteria</taxon>
        <taxon>Bacillati</taxon>
        <taxon>Bacillota</taxon>
        <taxon>Bacilli</taxon>
        <taxon>Bacillales</taxon>
        <taxon>Bacillaceae</taxon>
        <taxon>Neobacillus</taxon>
    </lineage>
</organism>
<sequence>MKTVHTHTGKKRKVVELYSYKENNLVTNRKGCEFMRLLDVQPKNNCSYIFVQFPGMKMNAPMLSSGEGKVVKEDVALCVQLNNKEKVNNLYLVRTQSIKPFDFTDEEIGAKAFYRVIKKKEPSHDSPTNKSEDFVTYITDEVVVVQKKTESGYNFVLVLNNREIGIVASIEEEVLQTKQVSLQLKEEAKALVAVNTNNKKNMAIFGGRVKKRIFLGGYVFQDNEVFEPIRILLEGVKRKVTVFSPAALDFIGPGDRNQTIFIMRGW</sequence>
<accession>A0ABT9XY09</accession>
<protein>
    <submittedName>
        <fullName evidence="1">Uncharacterized protein</fullName>
    </submittedName>
</protein>
<evidence type="ECO:0000313" key="1">
    <source>
        <dbReference type="EMBL" id="MDQ0200251.1"/>
    </source>
</evidence>
<keyword evidence="2" id="KW-1185">Reference proteome</keyword>
<dbReference type="EMBL" id="JAUSTW010000005">
    <property type="protein sequence ID" value="MDQ0200251.1"/>
    <property type="molecule type" value="Genomic_DNA"/>
</dbReference>
<gene>
    <name evidence="1" type="ORF">J2S10_003434</name>
</gene>
<reference evidence="1 2" key="1">
    <citation type="submission" date="2023-07" db="EMBL/GenBank/DDBJ databases">
        <title>Genomic Encyclopedia of Type Strains, Phase IV (KMG-IV): sequencing the most valuable type-strain genomes for metagenomic binning, comparative biology and taxonomic classification.</title>
        <authorList>
            <person name="Goeker M."/>
        </authorList>
    </citation>
    <scope>NUCLEOTIDE SEQUENCE [LARGE SCALE GENOMIC DNA]</scope>
    <source>
        <strain evidence="1 2">DSM 27594</strain>
    </source>
</reference>
<evidence type="ECO:0000313" key="2">
    <source>
        <dbReference type="Proteomes" id="UP001224122"/>
    </source>
</evidence>
<comment type="caution">
    <text evidence="1">The sequence shown here is derived from an EMBL/GenBank/DDBJ whole genome shotgun (WGS) entry which is preliminary data.</text>
</comment>
<dbReference type="Proteomes" id="UP001224122">
    <property type="component" value="Unassembled WGS sequence"/>
</dbReference>
<dbReference type="RefSeq" id="WP_307409887.1">
    <property type="nucleotide sequence ID" value="NZ_JAUSTW010000005.1"/>
</dbReference>
<name>A0ABT9XY09_9BACI</name>
<proteinExistence type="predicted"/>